<comment type="caution">
    <text evidence="1">The sequence shown here is derived from an EMBL/GenBank/DDBJ whole genome shotgun (WGS) entry which is preliminary data.</text>
</comment>
<dbReference type="Proteomes" id="UP000766486">
    <property type="component" value="Unassembled WGS sequence"/>
</dbReference>
<organism evidence="1 2">
    <name type="scientific">Bionectria ochroleuca</name>
    <name type="common">Gliocladium roseum</name>
    <dbReference type="NCBI Taxonomy" id="29856"/>
    <lineage>
        <taxon>Eukaryota</taxon>
        <taxon>Fungi</taxon>
        <taxon>Dikarya</taxon>
        <taxon>Ascomycota</taxon>
        <taxon>Pezizomycotina</taxon>
        <taxon>Sordariomycetes</taxon>
        <taxon>Hypocreomycetidae</taxon>
        <taxon>Hypocreales</taxon>
        <taxon>Bionectriaceae</taxon>
        <taxon>Clonostachys</taxon>
    </lineage>
</organism>
<gene>
    <name evidence="1" type="ORF">CLO192961_LOCUS98142</name>
</gene>
<protein>
    <submittedName>
        <fullName evidence="1">Uncharacterized protein</fullName>
    </submittedName>
</protein>
<accession>A0ABY6TW26</accession>
<sequence length="105" mass="11953">MDNGRVTRRQKEALVDDHSFMNRLKRSYGIHENSISNIIVTATWIAEIIHSSWAGVIQRLYLFNEAKAKGHFNGRRDGSGDKIEILLSMSPPKLELVSDFPQISQ</sequence>
<reference evidence="1 2" key="1">
    <citation type="submission" date="2019-06" db="EMBL/GenBank/DDBJ databases">
        <authorList>
            <person name="Broberg M."/>
        </authorList>
    </citation>
    <scope>NUCLEOTIDE SEQUENCE [LARGE SCALE GENOMIC DNA]</scope>
</reference>
<evidence type="ECO:0000313" key="1">
    <source>
        <dbReference type="EMBL" id="VUC22887.1"/>
    </source>
</evidence>
<evidence type="ECO:0000313" key="2">
    <source>
        <dbReference type="Proteomes" id="UP000766486"/>
    </source>
</evidence>
<proteinExistence type="predicted"/>
<name>A0ABY6TW26_BIOOC</name>
<dbReference type="EMBL" id="CABFNS010000698">
    <property type="protein sequence ID" value="VUC22887.1"/>
    <property type="molecule type" value="Genomic_DNA"/>
</dbReference>
<keyword evidence="2" id="KW-1185">Reference proteome</keyword>